<reference evidence="10 11" key="1">
    <citation type="journal article" date="2011" name="Proc. Natl. Acad. Sci. U.S.A.">
        <title>Niche of harmful alga Aureococcus anophagefferens revealed through ecogenomics.</title>
        <authorList>
            <person name="Gobler C.J."/>
            <person name="Berry D.L."/>
            <person name="Dyhrman S.T."/>
            <person name="Wilhelm S.W."/>
            <person name="Salamov A."/>
            <person name="Lobanov A.V."/>
            <person name="Zhang Y."/>
            <person name="Collier J.L."/>
            <person name="Wurch L.L."/>
            <person name="Kustka A.B."/>
            <person name="Dill B.D."/>
            <person name="Shah M."/>
            <person name="VerBerkmoes N.C."/>
            <person name="Kuo A."/>
            <person name="Terry A."/>
            <person name="Pangilinan J."/>
            <person name="Lindquist E.A."/>
            <person name="Lucas S."/>
            <person name="Paulsen I.T."/>
            <person name="Hattenrath-Lehmann T.K."/>
            <person name="Talmage S.C."/>
            <person name="Walker E.A."/>
            <person name="Koch F."/>
            <person name="Burson A.M."/>
            <person name="Marcoval M.A."/>
            <person name="Tang Y.Z."/>
            <person name="Lecleir G.R."/>
            <person name="Coyne K.J."/>
            <person name="Berg G.M."/>
            <person name="Bertrand E.M."/>
            <person name="Saito M.A."/>
            <person name="Gladyshev V.N."/>
            <person name="Grigoriev I.V."/>
        </authorList>
    </citation>
    <scope>NUCLEOTIDE SEQUENCE [LARGE SCALE GENOMIC DNA]</scope>
    <source>
        <strain evidence="11">CCMP 1984</strain>
    </source>
</reference>
<dbReference type="OrthoDB" id="409725at2759"/>
<comment type="subcellular location">
    <subcellularLocation>
        <location evidence="1">Endomembrane system</location>
        <topology evidence="1">Multi-pass membrane protein</topology>
    </subcellularLocation>
</comment>
<evidence type="ECO:0000256" key="2">
    <source>
        <dbReference type="ARBA" id="ARBA00007809"/>
    </source>
</evidence>
<evidence type="ECO:0000256" key="1">
    <source>
        <dbReference type="ARBA" id="ARBA00004127"/>
    </source>
</evidence>
<dbReference type="GeneID" id="20220005"/>
<gene>
    <name evidence="10" type="ORF">AURANDRAFT_25095</name>
</gene>
<organism evidence="11">
    <name type="scientific">Aureococcus anophagefferens</name>
    <name type="common">Harmful bloom alga</name>
    <dbReference type="NCBI Taxonomy" id="44056"/>
    <lineage>
        <taxon>Eukaryota</taxon>
        <taxon>Sar</taxon>
        <taxon>Stramenopiles</taxon>
        <taxon>Ochrophyta</taxon>
        <taxon>Pelagophyceae</taxon>
        <taxon>Pelagomonadales</taxon>
        <taxon>Pelagomonadaceae</taxon>
        <taxon>Aureococcus</taxon>
    </lineage>
</organism>
<feature type="transmembrane region" description="Helical" evidence="9">
    <location>
        <begin position="215"/>
        <end position="238"/>
    </location>
</feature>
<keyword evidence="5 9" id="KW-0812">Transmembrane</keyword>
<keyword evidence="6" id="KW-0677">Repeat</keyword>
<evidence type="ECO:0000256" key="8">
    <source>
        <dbReference type="ARBA" id="ARBA00023136"/>
    </source>
</evidence>
<keyword evidence="7 9" id="KW-1133">Transmembrane helix</keyword>
<dbReference type="OMA" id="CAIINIA"/>
<feature type="transmembrane region" description="Helical" evidence="9">
    <location>
        <begin position="98"/>
        <end position="115"/>
    </location>
</feature>
<evidence type="ECO:0000256" key="9">
    <source>
        <dbReference type="SAM" id="Phobius"/>
    </source>
</evidence>
<dbReference type="eggNOG" id="KOG1623">
    <property type="taxonomic scope" value="Eukaryota"/>
</dbReference>
<evidence type="ECO:0000256" key="4">
    <source>
        <dbReference type="ARBA" id="ARBA00022597"/>
    </source>
</evidence>
<dbReference type="GO" id="GO:0016020">
    <property type="term" value="C:membrane"/>
    <property type="evidence" value="ECO:0007669"/>
    <property type="project" value="InterPro"/>
</dbReference>
<dbReference type="Gene3D" id="1.20.1280.290">
    <property type="match status" value="2"/>
</dbReference>
<dbReference type="Pfam" id="PF03083">
    <property type="entry name" value="MtN3_slv"/>
    <property type="match status" value="2"/>
</dbReference>
<keyword evidence="3" id="KW-0813">Transport</keyword>
<evidence type="ECO:0000256" key="3">
    <source>
        <dbReference type="ARBA" id="ARBA00022448"/>
    </source>
</evidence>
<dbReference type="InParanoid" id="F0Y6Y6"/>
<evidence type="ECO:0000256" key="5">
    <source>
        <dbReference type="ARBA" id="ARBA00022692"/>
    </source>
</evidence>
<evidence type="ECO:0008006" key="12">
    <source>
        <dbReference type="Google" id="ProtNLM"/>
    </source>
</evidence>
<dbReference type="PANTHER" id="PTHR10791:SF224">
    <property type="entry name" value="SUGAR TRANSPORTER SWEET"/>
    <property type="match status" value="1"/>
</dbReference>
<accession>F0Y6Y6</accession>
<feature type="transmembrane region" description="Helical" evidence="9">
    <location>
        <begin position="63"/>
        <end position="86"/>
    </location>
</feature>
<proteinExistence type="inferred from homology"/>
<dbReference type="AlphaFoldDB" id="F0Y6Y6"/>
<dbReference type="RefSeq" id="XP_009036386.1">
    <property type="nucleotide sequence ID" value="XM_009038138.1"/>
</dbReference>
<dbReference type="Proteomes" id="UP000002729">
    <property type="component" value="Unassembled WGS sequence"/>
</dbReference>
<protein>
    <recommendedName>
        <fullName evidence="12">Bidirectional sugar transporter SWEET</fullName>
    </recommendedName>
</protein>
<dbReference type="GO" id="GO:0051119">
    <property type="term" value="F:sugar transmembrane transporter activity"/>
    <property type="evidence" value="ECO:0007669"/>
    <property type="project" value="InterPro"/>
</dbReference>
<feature type="transmembrane region" description="Helical" evidence="9">
    <location>
        <begin position="155"/>
        <end position="174"/>
    </location>
</feature>
<feature type="transmembrane region" description="Helical" evidence="9">
    <location>
        <begin position="186"/>
        <end position="208"/>
    </location>
</feature>
<dbReference type="InterPro" id="IPR047664">
    <property type="entry name" value="SWEET"/>
</dbReference>
<keyword evidence="11" id="KW-1185">Reference proteome</keyword>
<evidence type="ECO:0000313" key="11">
    <source>
        <dbReference type="Proteomes" id="UP000002729"/>
    </source>
</evidence>
<keyword evidence="4" id="KW-0762">Sugar transport</keyword>
<dbReference type="PANTHER" id="PTHR10791">
    <property type="entry name" value="RAG1-ACTIVATING PROTEIN 1"/>
    <property type="match status" value="1"/>
</dbReference>
<comment type="similarity">
    <text evidence="2">Belongs to the SWEET sugar transporter family.</text>
</comment>
<sequence>MLLAWTLSAAALGDARRQHTSGRGAALPRPKQDDAGAWRGDAAAVAARLRGGGTLAEAFATTIAPTVGTVVANAMFLASLPAVLAARRAGDLGSLNPTPWAFILVNCLAWLHYGYLNGNPYIYWSNAPGCLLGLFFTLTGASLGSPAQVAAMEKVAVGFAAVHVAASFVTSLYLTSPKQKQLVAGYVANVILVIYYGAPLSTLAEVLATKDAASIFAPLCALNGANGLLWVTYGLTIADPFVWVPNSMGVVLAATQLAVKGAFGGATA</sequence>
<dbReference type="EMBL" id="GL833126">
    <property type="protein sequence ID" value="EGB09285.1"/>
    <property type="molecule type" value="Genomic_DNA"/>
</dbReference>
<dbReference type="GO" id="GO:0012505">
    <property type="term" value="C:endomembrane system"/>
    <property type="evidence" value="ECO:0007669"/>
    <property type="project" value="UniProtKB-SubCell"/>
</dbReference>
<dbReference type="KEGG" id="aaf:AURANDRAFT_25095"/>
<evidence type="ECO:0000256" key="7">
    <source>
        <dbReference type="ARBA" id="ARBA00022989"/>
    </source>
</evidence>
<evidence type="ECO:0000256" key="6">
    <source>
        <dbReference type="ARBA" id="ARBA00022737"/>
    </source>
</evidence>
<dbReference type="InterPro" id="IPR004316">
    <property type="entry name" value="SWEET_rpt"/>
</dbReference>
<keyword evidence="8 9" id="KW-0472">Membrane</keyword>
<feature type="transmembrane region" description="Helical" evidence="9">
    <location>
        <begin position="121"/>
        <end position="143"/>
    </location>
</feature>
<name>F0Y6Y6_AURAN</name>
<evidence type="ECO:0000313" key="10">
    <source>
        <dbReference type="EMBL" id="EGB09285.1"/>
    </source>
</evidence>